<accession>A0ACC1RCF2</accession>
<organism evidence="1 2">
    <name type="scientific">Fusarium decemcellulare</name>
    <dbReference type="NCBI Taxonomy" id="57161"/>
    <lineage>
        <taxon>Eukaryota</taxon>
        <taxon>Fungi</taxon>
        <taxon>Dikarya</taxon>
        <taxon>Ascomycota</taxon>
        <taxon>Pezizomycotina</taxon>
        <taxon>Sordariomycetes</taxon>
        <taxon>Hypocreomycetidae</taxon>
        <taxon>Hypocreales</taxon>
        <taxon>Nectriaceae</taxon>
        <taxon>Fusarium</taxon>
        <taxon>Fusarium decemcellulare species complex</taxon>
    </lineage>
</organism>
<comment type="caution">
    <text evidence="1">The sequence shown here is derived from an EMBL/GenBank/DDBJ whole genome shotgun (WGS) entry which is preliminary data.</text>
</comment>
<keyword evidence="2" id="KW-1185">Reference proteome</keyword>
<sequence>MPRPILYLTQELDARPINCRIPSGEFRNQTVTDKTTPSICRRPLRRASEAQAFPDGTKDYIPLRSGAPKATANKVHIADTPMTWKNMHQHINWLNTTLVVIVPMIGFVSAYWVPLQLKTAIFAAIYYFNTGLGITAGELESLFRALFNYE</sequence>
<evidence type="ECO:0000313" key="1">
    <source>
        <dbReference type="EMBL" id="KAJ3504651.1"/>
    </source>
</evidence>
<gene>
    <name evidence="1" type="ORF">NM208_g16306</name>
</gene>
<name>A0ACC1RCF2_9HYPO</name>
<protein>
    <submittedName>
        <fullName evidence="1">Uncharacterized protein</fullName>
    </submittedName>
</protein>
<reference evidence="1" key="1">
    <citation type="submission" date="2022-08" db="EMBL/GenBank/DDBJ databases">
        <title>Genome Sequence of Fusarium decemcellulare.</title>
        <authorList>
            <person name="Buettner E."/>
        </authorList>
    </citation>
    <scope>NUCLEOTIDE SEQUENCE</scope>
    <source>
        <strain evidence="1">Babe19</strain>
    </source>
</reference>
<dbReference type="Proteomes" id="UP001148629">
    <property type="component" value="Unassembled WGS sequence"/>
</dbReference>
<dbReference type="EMBL" id="JANRMS010004951">
    <property type="protein sequence ID" value="KAJ3504651.1"/>
    <property type="molecule type" value="Genomic_DNA"/>
</dbReference>
<evidence type="ECO:0000313" key="2">
    <source>
        <dbReference type="Proteomes" id="UP001148629"/>
    </source>
</evidence>
<proteinExistence type="predicted"/>